<evidence type="ECO:0000313" key="2">
    <source>
        <dbReference type="EMBL" id="QBD76343.1"/>
    </source>
</evidence>
<dbReference type="OrthoDB" id="327431at2"/>
<proteinExistence type="predicted"/>
<evidence type="ECO:0000313" key="3">
    <source>
        <dbReference type="Proteomes" id="UP000290365"/>
    </source>
</evidence>
<feature type="transmembrane region" description="Helical" evidence="1">
    <location>
        <begin position="127"/>
        <end position="152"/>
    </location>
</feature>
<feature type="transmembrane region" description="Helical" evidence="1">
    <location>
        <begin position="173"/>
        <end position="195"/>
    </location>
</feature>
<reference evidence="2 3" key="1">
    <citation type="submission" date="2019-01" db="EMBL/GenBank/DDBJ databases">
        <title>Ktedonosporobacter rubrisoli SCAWS-G2.</title>
        <authorList>
            <person name="Huang Y."/>
            <person name="Yan B."/>
        </authorList>
    </citation>
    <scope>NUCLEOTIDE SEQUENCE [LARGE SCALE GENOMIC DNA]</scope>
    <source>
        <strain evidence="2 3">SCAWS-G2</strain>
    </source>
</reference>
<organism evidence="2 3">
    <name type="scientific">Ktedonosporobacter rubrisoli</name>
    <dbReference type="NCBI Taxonomy" id="2509675"/>
    <lineage>
        <taxon>Bacteria</taxon>
        <taxon>Bacillati</taxon>
        <taxon>Chloroflexota</taxon>
        <taxon>Ktedonobacteria</taxon>
        <taxon>Ktedonobacterales</taxon>
        <taxon>Ktedonosporobacteraceae</taxon>
        <taxon>Ktedonosporobacter</taxon>
    </lineage>
</organism>
<keyword evidence="1" id="KW-1133">Transmembrane helix</keyword>
<dbReference type="Proteomes" id="UP000290365">
    <property type="component" value="Chromosome"/>
</dbReference>
<name>A0A4P6JMH9_KTERU</name>
<protein>
    <submittedName>
        <fullName evidence="2">Permease</fullName>
    </submittedName>
</protein>
<dbReference type="EMBL" id="CP035758">
    <property type="protein sequence ID" value="QBD76343.1"/>
    <property type="molecule type" value="Genomic_DNA"/>
</dbReference>
<dbReference type="KEGG" id="kbs:EPA93_10120"/>
<keyword evidence="3" id="KW-1185">Reference proteome</keyword>
<keyword evidence="1" id="KW-0812">Transmembrane</keyword>
<accession>A0A4P6JMH9</accession>
<dbReference type="RefSeq" id="WP_129887037.1">
    <property type="nucleotide sequence ID" value="NZ_CP035758.1"/>
</dbReference>
<gene>
    <name evidence="2" type="ORF">EPA93_10120</name>
</gene>
<feature type="transmembrane region" description="Helical" evidence="1">
    <location>
        <begin position="21"/>
        <end position="43"/>
    </location>
</feature>
<keyword evidence="1" id="KW-0472">Membrane</keyword>
<dbReference type="AlphaFoldDB" id="A0A4P6JMH9"/>
<feature type="transmembrane region" description="Helical" evidence="1">
    <location>
        <begin position="63"/>
        <end position="82"/>
    </location>
</feature>
<evidence type="ECO:0000256" key="1">
    <source>
        <dbReference type="SAM" id="Phobius"/>
    </source>
</evidence>
<feature type="transmembrane region" description="Helical" evidence="1">
    <location>
        <begin position="89"/>
        <end position="107"/>
    </location>
</feature>
<sequence length="196" mass="20758">MFAGHFGLAAAVKAKQPEVPLWALMLSTQLLDVIFVPLVLTGVESIDPIGKGGYGEAIIHANYTHSLVGALLIAGCAGLISWRLWGRKGGLLIAGMVFSHWLLDLLVHRSDMPILPGNLGHLPLLGFGLWGSRPISIALEGILIVVGGILYFSSALARAREHSTKLPTNLKRALLAGSVMSLLLLLSLVTDVMGIG</sequence>